<dbReference type="RefSeq" id="XP_035666161.1">
    <property type="nucleotide sequence ID" value="XM_035810268.1"/>
</dbReference>
<accession>A0A9J7HUJ1</accession>
<dbReference type="AlphaFoldDB" id="A0A9J7HUJ1"/>
<protein>
    <submittedName>
        <fullName evidence="3 4">Uncharacterized protein LOC118409319</fullName>
    </submittedName>
</protein>
<dbReference type="Proteomes" id="UP000001554">
    <property type="component" value="Chromosome 2"/>
</dbReference>
<organism evidence="2 5">
    <name type="scientific">Branchiostoma floridae</name>
    <name type="common">Florida lancelet</name>
    <name type="synonym">Amphioxus</name>
    <dbReference type="NCBI Taxonomy" id="7739"/>
    <lineage>
        <taxon>Eukaryota</taxon>
        <taxon>Metazoa</taxon>
        <taxon>Chordata</taxon>
        <taxon>Cephalochordata</taxon>
        <taxon>Leptocardii</taxon>
        <taxon>Amphioxiformes</taxon>
        <taxon>Branchiostomatidae</taxon>
        <taxon>Branchiostoma</taxon>
    </lineage>
</organism>
<dbReference type="KEGG" id="bfo:118409319"/>
<name>A0A9J7HUJ1_BRAFL</name>
<keyword evidence="2" id="KW-1185">Reference proteome</keyword>
<evidence type="ECO:0000313" key="5">
    <source>
        <dbReference type="RefSeq" id="XP_035666161.1"/>
    </source>
</evidence>
<dbReference type="RefSeq" id="XP_035666159.1">
    <property type="nucleotide sequence ID" value="XM_035810266.1"/>
</dbReference>
<dbReference type="OrthoDB" id="10018704at2759"/>
<feature type="region of interest" description="Disordered" evidence="1">
    <location>
        <begin position="205"/>
        <end position="258"/>
    </location>
</feature>
<reference evidence="3 4" key="2">
    <citation type="submission" date="2025-04" db="UniProtKB">
        <authorList>
            <consortium name="RefSeq"/>
        </authorList>
    </citation>
    <scope>IDENTIFICATION</scope>
    <source>
        <strain evidence="3 4">S238N-H82</strain>
        <tissue evidence="3 4">Testes</tissue>
    </source>
</reference>
<sequence>MAGRRIQKLIHCDGVARHSETRTAADNSVRRELDELGKQVRVMDKERKKHLRRLSVTRKDLERSMMRYSQRMAEISAQRGLLQVPSDSSPHGYKTETQRAKSLTALDKVGVPDSHTGTARDPPRPKKGQLSGSTGDLPTLRKDRNMLPPPDIKITKSQEHLSQERFYDSSDSEGSVEITPLFEALNVRNQQQPFVAGVQSCPTSPLFERRPRAHTIGTPSAQLFNSRSRSEVRNRSAGRRDKSPNEPPSPQSLSPRLVRKRFRYSGAVESVPDKLDTESNMSFVSSGAVTVSGPSEYGPPAVEVEPIRPLLGRHSVQPNRVQKVKQPTRKHSADLKTLLTKRAFSRLSPGDSGIIKEI</sequence>
<dbReference type="GeneID" id="118409319"/>
<evidence type="ECO:0000256" key="1">
    <source>
        <dbReference type="SAM" id="MobiDB-lite"/>
    </source>
</evidence>
<proteinExistence type="predicted"/>
<gene>
    <name evidence="3 4 5" type="primary">LOC118409319</name>
</gene>
<feature type="compositionally biased region" description="Basic and acidic residues" evidence="1">
    <location>
        <begin position="228"/>
        <end position="244"/>
    </location>
</feature>
<evidence type="ECO:0000313" key="4">
    <source>
        <dbReference type="RefSeq" id="XP_035666160.1"/>
    </source>
</evidence>
<evidence type="ECO:0000313" key="3">
    <source>
        <dbReference type="RefSeq" id="XP_035666159.1"/>
    </source>
</evidence>
<feature type="compositionally biased region" description="Basic and acidic residues" evidence="1">
    <location>
        <begin position="153"/>
        <end position="168"/>
    </location>
</feature>
<feature type="region of interest" description="Disordered" evidence="1">
    <location>
        <begin position="77"/>
        <end position="173"/>
    </location>
</feature>
<reference evidence="2" key="1">
    <citation type="journal article" date="2020" name="Nat. Ecol. Evol.">
        <title>Deeply conserved synteny resolves early events in vertebrate evolution.</title>
        <authorList>
            <person name="Simakov O."/>
            <person name="Marletaz F."/>
            <person name="Yue J.X."/>
            <person name="O'Connell B."/>
            <person name="Jenkins J."/>
            <person name="Brandt A."/>
            <person name="Calef R."/>
            <person name="Tung C.H."/>
            <person name="Huang T.K."/>
            <person name="Schmutz J."/>
            <person name="Satoh N."/>
            <person name="Yu J.K."/>
            <person name="Putnam N.H."/>
            <person name="Green R.E."/>
            <person name="Rokhsar D.S."/>
        </authorList>
    </citation>
    <scope>NUCLEOTIDE SEQUENCE [LARGE SCALE GENOMIC DNA]</scope>
    <source>
        <strain evidence="2">S238N-H82</strain>
    </source>
</reference>
<evidence type="ECO:0000313" key="2">
    <source>
        <dbReference type="Proteomes" id="UP000001554"/>
    </source>
</evidence>
<dbReference type="RefSeq" id="XP_035666160.1">
    <property type="nucleotide sequence ID" value="XM_035810267.1"/>
</dbReference>
<dbReference type="OMA" id="CDGIARH"/>